<dbReference type="EMBL" id="LAZR01000299">
    <property type="protein sequence ID" value="KKN76119.1"/>
    <property type="molecule type" value="Genomic_DNA"/>
</dbReference>
<dbReference type="AlphaFoldDB" id="A0A0F9TA89"/>
<evidence type="ECO:0000313" key="1">
    <source>
        <dbReference type="EMBL" id="KKN76119.1"/>
    </source>
</evidence>
<organism evidence="1">
    <name type="scientific">marine sediment metagenome</name>
    <dbReference type="NCBI Taxonomy" id="412755"/>
    <lineage>
        <taxon>unclassified sequences</taxon>
        <taxon>metagenomes</taxon>
        <taxon>ecological metagenomes</taxon>
    </lineage>
</organism>
<dbReference type="NCBIfam" id="TIGR01409">
    <property type="entry name" value="TAT_signal_seq"/>
    <property type="match status" value="1"/>
</dbReference>
<dbReference type="InterPro" id="IPR006311">
    <property type="entry name" value="TAT_signal"/>
</dbReference>
<comment type="caution">
    <text evidence="1">The sequence shown here is derived from an EMBL/GenBank/DDBJ whole genome shotgun (WGS) entry which is preliminary data.</text>
</comment>
<sequence>MITRRGLLKRIALAALGGTIGAVLWPYKTEAGEGSPCFVFMGRLYLNGHYYSKPAVSHRTFTFDDGSVWYSLAGNDIMEFGQRVYINARRPA</sequence>
<gene>
    <name evidence="1" type="ORF">LCGC14_0373140</name>
</gene>
<accession>A0A0F9TA89</accession>
<protein>
    <recommendedName>
        <fullName evidence="2">Twin-arginine translocation signal domain-containing protein</fullName>
    </recommendedName>
</protein>
<reference evidence="1" key="1">
    <citation type="journal article" date="2015" name="Nature">
        <title>Complex archaea that bridge the gap between prokaryotes and eukaryotes.</title>
        <authorList>
            <person name="Spang A."/>
            <person name="Saw J.H."/>
            <person name="Jorgensen S.L."/>
            <person name="Zaremba-Niedzwiedzka K."/>
            <person name="Martijn J."/>
            <person name="Lind A.E."/>
            <person name="van Eijk R."/>
            <person name="Schleper C."/>
            <person name="Guy L."/>
            <person name="Ettema T.J."/>
        </authorList>
    </citation>
    <scope>NUCLEOTIDE SEQUENCE</scope>
</reference>
<evidence type="ECO:0008006" key="2">
    <source>
        <dbReference type="Google" id="ProtNLM"/>
    </source>
</evidence>
<name>A0A0F9TA89_9ZZZZ</name>
<dbReference type="InterPro" id="IPR019546">
    <property type="entry name" value="TAT_signal_bac_arc"/>
</dbReference>
<proteinExistence type="predicted"/>
<dbReference type="PROSITE" id="PS51318">
    <property type="entry name" value="TAT"/>
    <property type="match status" value="1"/>
</dbReference>